<keyword evidence="2" id="KW-1185">Reference proteome</keyword>
<reference evidence="1 2" key="1">
    <citation type="submission" date="2019-02" db="EMBL/GenBank/DDBJ databases">
        <title>Deep-cultivation of Planctomycetes and their phenomic and genomic characterization uncovers novel biology.</title>
        <authorList>
            <person name="Wiegand S."/>
            <person name="Jogler M."/>
            <person name="Boedeker C."/>
            <person name="Pinto D."/>
            <person name="Vollmers J."/>
            <person name="Rivas-Marin E."/>
            <person name="Kohn T."/>
            <person name="Peeters S.H."/>
            <person name="Heuer A."/>
            <person name="Rast P."/>
            <person name="Oberbeckmann S."/>
            <person name="Bunk B."/>
            <person name="Jeske O."/>
            <person name="Meyerdierks A."/>
            <person name="Storesund J.E."/>
            <person name="Kallscheuer N."/>
            <person name="Luecker S."/>
            <person name="Lage O.M."/>
            <person name="Pohl T."/>
            <person name="Merkel B.J."/>
            <person name="Hornburger P."/>
            <person name="Mueller R.-W."/>
            <person name="Bruemmer F."/>
            <person name="Labrenz M."/>
            <person name="Spormann A.M."/>
            <person name="Op Den Camp H."/>
            <person name="Overmann J."/>
            <person name="Amann R."/>
            <person name="Jetten M.S.M."/>
            <person name="Mascher T."/>
            <person name="Medema M.H."/>
            <person name="Devos D.P."/>
            <person name="Kaster A.-K."/>
            <person name="Ovreas L."/>
            <person name="Rohde M."/>
            <person name="Galperin M.Y."/>
            <person name="Jogler C."/>
        </authorList>
    </citation>
    <scope>NUCLEOTIDE SEQUENCE [LARGE SCALE GENOMIC DNA]</scope>
    <source>
        <strain evidence="1 2">Pla144</strain>
    </source>
</reference>
<accession>A0A5C6C0Z0</accession>
<proteinExistence type="predicted"/>
<protein>
    <submittedName>
        <fullName evidence="1">Uncharacterized protein</fullName>
    </submittedName>
</protein>
<organism evidence="1 2">
    <name type="scientific">Bythopirellula polymerisocia</name>
    <dbReference type="NCBI Taxonomy" id="2528003"/>
    <lineage>
        <taxon>Bacteria</taxon>
        <taxon>Pseudomonadati</taxon>
        <taxon>Planctomycetota</taxon>
        <taxon>Planctomycetia</taxon>
        <taxon>Pirellulales</taxon>
        <taxon>Lacipirellulaceae</taxon>
        <taxon>Bythopirellula</taxon>
    </lineage>
</organism>
<evidence type="ECO:0000313" key="1">
    <source>
        <dbReference type="EMBL" id="TWU17828.1"/>
    </source>
</evidence>
<dbReference type="Proteomes" id="UP000318437">
    <property type="component" value="Unassembled WGS sequence"/>
</dbReference>
<sequence length="76" mass="8796">MLAKVTLSTLLEQEATELTELSRLAFSVSSCSKKVHRDSEYGLQVDSSRFYLVHFSSLCIFSLHDLWLKFFQNFSE</sequence>
<dbReference type="EMBL" id="SJPS01000018">
    <property type="protein sequence ID" value="TWU17828.1"/>
    <property type="molecule type" value="Genomic_DNA"/>
</dbReference>
<name>A0A5C6C0Z0_9BACT</name>
<evidence type="ECO:0000313" key="2">
    <source>
        <dbReference type="Proteomes" id="UP000318437"/>
    </source>
</evidence>
<gene>
    <name evidence="1" type="ORF">Pla144_50350</name>
</gene>
<comment type="caution">
    <text evidence="1">The sequence shown here is derived from an EMBL/GenBank/DDBJ whole genome shotgun (WGS) entry which is preliminary data.</text>
</comment>
<dbReference type="AlphaFoldDB" id="A0A5C6C0Z0"/>